<keyword evidence="1 6" id="KW-0645">Protease</keyword>
<dbReference type="PANTHER" id="PTHR22726">
    <property type="entry name" value="METALLOENDOPEPTIDASE OMA1"/>
    <property type="match status" value="1"/>
</dbReference>
<keyword evidence="2" id="KW-0479">Metal-binding</keyword>
<dbReference type="GO" id="GO:0005743">
    <property type="term" value="C:mitochondrial inner membrane"/>
    <property type="evidence" value="ECO:0007669"/>
    <property type="project" value="TreeGrafter"/>
</dbReference>
<sequence>MLLLGLRQRALVSVQQHRIAHGFKQQTRNFYNNNYNRNYRRFGSRGDTEPVWRRRSFWYFSGITGVCTTVYYRTHLEESPTGRRRFIAVSPEYERMAGQSAYAQIMSEYRHRIVPQNTQTDRYVRRVAMRIIQASKLEGDWEVHVIDSPEKNAFVLPGGKIFVFSGLLPLTENEDGLATVLAHEIAHQYARHSAEKLSAARVMGLLYTLVAIFVDPNAAQAGRAVTTLLLDLPNSRECEQEADQIGLQLMAVACYDPAQAIQLWQRMQNSERMAPPQLLNTHPSTQSRIENIRSWIPSAEMKREAANCPNTDITNSFFSQLGFQ</sequence>
<dbReference type="GO" id="GO:0034982">
    <property type="term" value="P:mitochondrial protein processing"/>
    <property type="evidence" value="ECO:0007669"/>
    <property type="project" value="TreeGrafter"/>
</dbReference>
<dbReference type="STRING" id="763665.A0A2G5BK19"/>
<proteinExistence type="inferred from homology"/>
<keyword evidence="5 6" id="KW-0482">Metalloprotease</keyword>
<evidence type="ECO:0000313" key="9">
    <source>
        <dbReference type="Proteomes" id="UP000242474"/>
    </source>
</evidence>
<name>A0A2G5BK19_COERN</name>
<dbReference type="GO" id="GO:0004222">
    <property type="term" value="F:metalloendopeptidase activity"/>
    <property type="evidence" value="ECO:0007669"/>
    <property type="project" value="InterPro"/>
</dbReference>
<reference evidence="8 9" key="1">
    <citation type="journal article" date="2015" name="Genome Biol. Evol.">
        <title>Phylogenomic analyses indicate that early fungi evolved digesting cell walls of algal ancestors of land plants.</title>
        <authorList>
            <person name="Chang Y."/>
            <person name="Wang S."/>
            <person name="Sekimoto S."/>
            <person name="Aerts A.L."/>
            <person name="Choi C."/>
            <person name="Clum A."/>
            <person name="LaButti K.M."/>
            <person name="Lindquist E.A."/>
            <person name="Yee Ngan C."/>
            <person name="Ohm R.A."/>
            <person name="Salamov A.A."/>
            <person name="Grigoriev I.V."/>
            <person name="Spatafora J.W."/>
            <person name="Berbee M.L."/>
        </authorList>
    </citation>
    <scope>NUCLEOTIDE SEQUENCE [LARGE SCALE GENOMIC DNA]</scope>
    <source>
        <strain evidence="8 9">NRRL 1564</strain>
    </source>
</reference>
<comment type="similarity">
    <text evidence="6">Belongs to the peptidase M48 family.</text>
</comment>
<evidence type="ECO:0000256" key="4">
    <source>
        <dbReference type="ARBA" id="ARBA00022833"/>
    </source>
</evidence>
<evidence type="ECO:0000256" key="5">
    <source>
        <dbReference type="ARBA" id="ARBA00023049"/>
    </source>
</evidence>
<evidence type="ECO:0000259" key="7">
    <source>
        <dbReference type="Pfam" id="PF01435"/>
    </source>
</evidence>
<keyword evidence="9" id="KW-1185">Reference proteome</keyword>
<dbReference type="OrthoDB" id="7464992at2759"/>
<dbReference type="InterPro" id="IPR001915">
    <property type="entry name" value="Peptidase_M48"/>
</dbReference>
<dbReference type="PANTHER" id="PTHR22726:SF1">
    <property type="entry name" value="METALLOENDOPEPTIDASE OMA1, MITOCHONDRIAL"/>
    <property type="match status" value="1"/>
</dbReference>
<keyword evidence="4 6" id="KW-0862">Zinc</keyword>
<keyword evidence="3 6" id="KW-0378">Hydrolase</keyword>
<gene>
    <name evidence="8" type="ORF">COEREDRAFT_79266</name>
</gene>
<dbReference type="InterPro" id="IPR051156">
    <property type="entry name" value="Mito/Outer_Membr_Metalloprot"/>
</dbReference>
<accession>A0A2G5BK19</accession>
<evidence type="ECO:0000256" key="3">
    <source>
        <dbReference type="ARBA" id="ARBA00022801"/>
    </source>
</evidence>
<evidence type="ECO:0000256" key="2">
    <source>
        <dbReference type="ARBA" id="ARBA00022723"/>
    </source>
</evidence>
<evidence type="ECO:0000256" key="6">
    <source>
        <dbReference type="RuleBase" id="RU003983"/>
    </source>
</evidence>
<feature type="domain" description="Peptidase M48" evidence="7">
    <location>
        <begin position="119"/>
        <end position="295"/>
    </location>
</feature>
<dbReference type="CDD" id="cd07331">
    <property type="entry name" value="M48C_Oma1_like"/>
    <property type="match status" value="1"/>
</dbReference>
<dbReference type="Gene3D" id="3.30.2010.10">
    <property type="entry name" value="Metalloproteases ('zincins'), catalytic domain"/>
    <property type="match status" value="1"/>
</dbReference>
<dbReference type="AlphaFoldDB" id="A0A2G5BK19"/>
<evidence type="ECO:0000313" key="8">
    <source>
        <dbReference type="EMBL" id="PIA19322.1"/>
    </source>
</evidence>
<comment type="cofactor">
    <cofactor evidence="6">
        <name>Zn(2+)</name>
        <dbReference type="ChEBI" id="CHEBI:29105"/>
    </cofactor>
    <text evidence="6">Binds 1 zinc ion per subunit.</text>
</comment>
<dbReference type="Pfam" id="PF01435">
    <property type="entry name" value="Peptidase_M48"/>
    <property type="match status" value="1"/>
</dbReference>
<dbReference type="GO" id="GO:0006515">
    <property type="term" value="P:protein quality control for misfolded or incompletely synthesized proteins"/>
    <property type="evidence" value="ECO:0007669"/>
    <property type="project" value="TreeGrafter"/>
</dbReference>
<evidence type="ECO:0000256" key="1">
    <source>
        <dbReference type="ARBA" id="ARBA00022670"/>
    </source>
</evidence>
<organism evidence="8 9">
    <name type="scientific">Coemansia reversa (strain ATCC 12441 / NRRL 1564)</name>
    <dbReference type="NCBI Taxonomy" id="763665"/>
    <lineage>
        <taxon>Eukaryota</taxon>
        <taxon>Fungi</taxon>
        <taxon>Fungi incertae sedis</taxon>
        <taxon>Zoopagomycota</taxon>
        <taxon>Kickxellomycotina</taxon>
        <taxon>Kickxellomycetes</taxon>
        <taxon>Kickxellales</taxon>
        <taxon>Kickxellaceae</taxon>
        <taxon>Coemansia</taxon>
    </lineage>
</organism>
<dbReference type="GO" id="GO:0046872">
    <property type="term" value="F:metal ion binding"/>
    <property type="evidence" value="ECO:0007669"/>
    <property type="project" value="UniProtKB-KW"/>
</dbReference>
<dbReference type="EMBL" id="KZ303487">
    <property type="protein sequence ID" value="PIA19322.1"/>
    <property type="molecule type" value="Genomic_DNA"/>
</dbReference>
<protein>
    <recommendedName>
        <fullName evidence="7">Peptidase M48 domain-containing protein</fullName>
    </recommendedName>
</protein>
<dbReference type="Proteomes" id="UP000242474">
    <property type="component" value="Unassembled WGS sequence"/>
</dbReference>